<evidence type="ECO:0000259" key="1">
    <source>
        <dbReference type="Pfam" id="PF00501"/>
    </source>
</evidence>
<dbReference type="InterPro" id="IPR042099">
    <property type="entry name" value="ANL_N_sf"/>
</dbReference>
<comment type="caution">
    <text evidence="2">The sequence shown here is derived from an EMBL/GenBank/DDBJ whole genome shotgun (WGS) entry which is preliminary data.</text>
</comment>
<dbReference type="CDD" id="cd04433">
    <property type="entry name" value="AFD_class_I"/>
    <property type="match status" value="1"/>
</dbReference>
<dbReference type="PANTHER" id="PTHR24096">
    <property type="entry name" value="LONG-CHAIN-FATTY-ACID--COA LIGASE"/>
    <property type="match status" value="1"/>
</dbReference>
<keyword evidence="3" id="KW-1185">Reference proteome</keyword>
<dbReference type="InterPro" id="IPR020845">
    <property type="entry name" value="AMP-binding_CS"/>
</dbReference>
<protein>
    <submittedName>
        <fullName evidence="2">Class I adenylate-forming enzyme family protein</fullName>
    </submittedName>
</protein>
<evidence type="ECO:0000313" key="2">
    <source>
        <dbReference type="EMBL" id="MFC3034352.1"/>
    </source>
</evidence>
<accession>A0ABV7CNX9</accession>
<reference evidence="3" key="1">
    <citation type="journal article" date="2019" name="Int. J. Syst. Evol. Microbiol.">
        <title>The Global Catalogue of Microorganisms (GCM) 10K type strain sequencing project: providing services to taxonomists for standard genome sequencing and annotation.</title>
        <authorList>
            <consortium name="The Broad Institute Genomics Platform"/>
            <consortium name="The Broad Institute Genome Sequencing Center for Infectious Disease"/>
            <person name="Wu L."/>
            <person name="Ma J."/>
        </authorList>
    </citation>
    <scope>NUCLEOTIDE SEQUENCE [LARGE SCALE GENOMIC DNA]</scope>
    <source>
        <strain evidence="3">KCTC 42730</strain>
    </source>
</reference>
<feature type="domain" description="AMP-dependent synthetase/ligase" evidence="1">
    <location>
        <begin position="51"/>
        <end position="396"/>
    </location>
</feature>
<dbReference type="Proteomes" id="UP001595453">
    <property type="component" value="Unassembled WGS sequence"/>
</dbReference>
<proteinExistence type="predicted"/>
<dbReference type="PROSITE" id="PS00455">
    <property type="entry name" value="AMP_BINDING"/>
    <property type="match status" value="1"/>
</dbReference>
<dbReference type="RefSeq" id="WP_377127481.1">
    <property type="nucleotide sequence ID" value="NZ_JBHRSD010000039.1"/>
</dbReference>
<dbReference type="Pfam" id="PF00501">
    <property type="entry name" value="AMP-binding"/>
    <property type="match status" value="1"/>
</dbReference>
<gene>
    <name evidence="2" type="ORF">ACFOEE_17740</name>
</gene>
<evidence type="ECO:0000313" key="3">
    <source>
        <dbReference type="Proteomes" id="UP001595453"/>
    </source>
</evidence>
<organism evidence="2 3">
    <name type="scientific">Pseudoalteromonas fenneropenaei</name>
    <dbReference type="NCBI Taxonomy" id="1737459"/>
    <lineage>
        <taxon>Bacteria</taxon>
        <taxon>Pseudomonadati</taxon>
        <taxon>Pseudomonadota</taxon>
        <taxon>Gammaproteobacteria</taxon>
        <taxon>Alteromonadales</taxon>
        <taxon>Pseudoalteromonadaceae</taxon>
        <taxon>Pseudoalteromonas</taxon>
    </lineage>
</organism>
<name>A0ABV7CNX9_9GAMM</name>
<dbReference type="Gene3D" id="3.40.50.12780">
    <property type="entry name" value="N-terminal domain of ligase-like"/>
    <property type="match status" value="1"/>
</dbReference>
<sequence>MSQVDPFELHKMLENEHLGAGNFLHYLVRENSYSDHDYLFLERPIIGFGNTKRMSFSQQSLLECAKQWSSFYCKAGVTSKDVVAVFIDDTIDYFLQFIALSSLGAIPALINSKLAPEIAIQYIKHIQANLVLSTKERLSDMQAFESTDGIQFFDIEQVVQQPAENKLPVQYPFIHAPTDPVLLTHTSGTTGIPKSVIAAHKPYFHGIRFRLNNPIANLDRYLTALPHSHNSGLAYLMEASMRGCPTLVLSDKSPQSLAQQVASFKPNFVVAFPKIFVELVRSKPRVEDLASVNYWRSTGDAAHERHVKHLTSWGSHYHQGVLKPGSIYIDGLGSSEMGSSLFTVNHHQGKRDYDRCVGKPQPWVDAQVIDDLGNILPCGQVGRLGIKSPSLTPGYWNSTLLTEKSRVNGYWITGDLVKKDELGYFYHLDRITDKITSAAGVLYSLQTEELILKQFDEIFDCSIYTYQDAQLHTKVAIRVDLVSEDRSEQYLASLLSQINDCLSADKIPKLDSISVVDKDQSYAPEGVTGKVLKRVLRHDDKSEIRVFAHT</sequence>
<dbReference type="SUPFAM" id="SSF56801">
    <property type="entry name" value="Acetyl-CoA synthetase-like"/>
    <property type="match status" value="1"/>
</dbReference>
<dbReference type="InterPro" id="IPR000873">
    <property type="entry name" value="AMP-dep_synth/lig_dom"/>
</dbReference>
<dbReference type="EMBL" id="JBHRSD010000039">
    <property type="protein sequence ID" value="MFC3034352.1"/>
    <property type="molecule type" value="Genomic_DNA"/>
</dbReference>